<reference evidence="1 2" key="1">
    <citation type="submission" date="2019-07" db="EMBL/GenBank/DDBJ databases">
        <title>Whole genome shotgun sequence of Alkalibacterium putridalgicola NBRC 103243.</title>
        <authorList>
            <person name="Hosoyama A."/>
            <person name="Uohara A."/>
            <person name="Ohji S."/>
            <person name="Ichikawa N."/>
        </authorList>
    </citation>
    <scope>NUCLEOTIDE SEQUENCE [LARGE SCALE GENOMIC DNA]</scope>
    <source>
        <strain evidence="1 2">NBRC 103243</strain>
    </source>
</reference>
<gene>
    <name evidence="1" type="ORF">APU01nite_12400</name>
</gene>
<evidence type="ECO:0000313" key="2">
    <source>
        <dbReference type="Proteomes" id="UP000321425"/>
    </source>
</evidence>
<evidence type="ECO:0000313" key="1">
    <source>
        <dbReference type="EMBL" id="GEK89201.1"/>
    </source>
</evidence>
<dbReference type="EMBL" id="BJUX01000011">
    <property type="protein sequence ID" value="GEK89201.1"/>
    <property type="molecule type" value="Genomic_DNA"/>
</dbReference>
<accession>A0ABQ0UXD3</accession>
<dbReference type="Proteomes" id="UP000321425">
    <property type="component" value="Unassembled WGS sequence"/>
</dbReference>
<comment type="caution">
    <text evidence="1">The sequence shown here is derived from an EMBL/GenBank/DDBJ whole genome shotgun (WGS) entry which is preliminary data.</text>
</comment>
<organism evidence="1 2">
    <name type="scientific">Alkalibacterium putridalgicola</name>
    <dbReference type="NCBI Taxonomy" id="426703"/>
    <lineage>
        <taxon>Bacteria</taxon>
        <taxon>Bacillati</taxon>
        <taxon>Bacillota</taxon>
        <taxon>Bacilli</taxon>
        <taxon>Lactobacillales</taxon>
        <taxon>Carnobacteriaceae</taxon>
        <taxon>Alkalibacterium</taxon>
    </lineage>
</organism>
<protein>
    <submittedName>
        <fullName evidence="1">Uncharacterized protein</fullName>
    </submittedName>
</protein>
<proteinExistence type="predicted"/>
<keyword evidence="2" id="KW-1185">Reference proteome</keyword>
<name>A0ABQ0UXD3_9LACT</name>
<sequence length="153" mass="17642">MNDPDFETYTEGSLRIAVIGEEPDVVEEHVKFEEITFDDLAEDEIDSYNAVFIMEDKLIEASSEQHAETYLNSEIPVFFTSAQSTIPFTEKDLEYSRESWGWEEGVSYISGLYRTEDKNLLTRIGFGLYNEEMSEETLQATFSLVFTKISELQ</sequence>